<name>A0A3E3E4X8_9FIRM</name>
<organism evidence="1 2">
    <name type="scientific">Faecalicoccus pleomorphus</name>
    <dbReference type="NCBI Taxonomy" id="1323"/>
    <lineage>
        <taxon>Bacteria</taxon>
        <taxon>Bacillati</taxon>
        <taxon>Bacillota</taxon>
        <taxon>Erysipelotrichia</taxon>
        <taxon>Erysipelotrichales</taxon>
        <taxon>Erysipelotrichaceae</taxon>
        <taxon>Faecalicoccus</taxon>
    </lineage>
</organism>
<evidence type="ECO:0000313" key="2">
    <source>
        <dbReference type="Proteomes" id="UP000260721"/>
    </source>
</evidence>
<reference evidence="1 2" key="1">
    <citation type="submission" date="2018-08" db="EMBL/GenBank/DDBJ databases">
        <title>A genome reference for cultivated species of the human gut microbiota.</title>
        <authorList>
            <person name="Zou Y."/>
            <person name="Xue W."/>
            <person name="Luo G."/>
        </authorList>
    </citation>
    <scope>NUCLEOTIDE SEQUENCE [LARGE SCALE GENOMIC DNA]</scope>
    <source>
        <strain evidence="1 2">TF08-11</strain>
    </source>
</reference>
<accession>A0A3E3E4X8</accession>
<dbReference type="AlphaFoldDB" id="A0A3E3E4X8"/>
<gene>
    <name evidence="1" type="ORF">DXC78_05515</name>
</gene>
<evidence type="ECO:0000313" key="1">
    <source>
        <dbReference type="EMBL" id="RGD76673.1"/>
    </source>
</evidence>
<protein>
    <submittedName>
        <fullName evidence="1">Uncharacterized protein</fullName>
    </submittedName>
</protein>
<proteinExistence type="predicted"/>
<comment type="caution">
    <text evidence="1">The sequence shown here is derived from an EMBL/GenBank/DDBJ whole genome shotgun (WGS) entry which is preliminary data.</text>
</comment>
<dbReference type="EMBL" id="QUSK01000010">
    <property type="protein sequence ID" value="RGD76673.1"/>
    <property type="molecule type" value="Genomic_DNA"/>
</dbReference>
<dbReference type="RefSeq" id="WP_117446096.1">
    <property type="nucleotide sequence ID" value="NZ_JBFBOW010000001.1"/>
</dbReference>
<dbReference type="Proteomes" id="UP000260721">
    <property type="component" value="Unassembled WGS sequence"/>
</dbReference>
<sequence length="68" mass="8066">MEKRLGRPPKKEFDLEVLMQELIDTTVKICQEKKEIQVTTLELSLLSKKFLITEKVLIYPELNKSRNF</sequence>